<keyword evidence="1" id="KW-0472">Membrane</keyword>
<name>A0ABX5PU43_9FLAO</name>
<comment type="caution">
    <text evidence="2">The sequence shown here is derived from an EMBL/GenBank/DDBJ whole genome shotgun (WGS) entry which is preliminary data.</text>
</comment>
<evidence type="ECO:0000256" key="1">
    <source>
        <dbReference type="SAM" id="Phobius"/>
    </source>
</evidence>
<accession>A0ABX5PU43</accession>
<reference evidence="2 3" key="1">
    <citation type="submission" date="2018-06" db="EMBL/GenBank/DDBJ databases">
        <title>Genomic Encyclopedia of Archaeal and Bacterial Type Strains, Phase II (KMG-II): from individual species to whole genera.</title>
        <authorList>
            <person name="Goeker M."/>
        </authorList>
    </citation>
    <scope>NUCLEOTIDE SEQUENCE [LARGE SCALE GENOMIC DNA]</scope>
    <source>
        <strain evidence="2 3">DSM 17205</strain>
    </source>
</reference>
<feature type="transmembrane region" description="Helical" evidence="1">
    <location>
        <begin position="12"/>
        <end position="37"/>
    </location>
</feature>
<sequence>MKSLYKLNLVLFIIMLVLFVTIYLGLLMMPVVGVVQVMSAFWLYSKYSELPKEIQRKLNIYSILSVCLLTIFIISIQNSFHDFFLVPLTGCGLMSIVFMHILYKNYKYTEEKFN</sequence>
<gene>
    <name evidence="2" type="ORF">LX97_03326</name>
</gene>
<protein>
    <submittedName>
        <fullName evidence="2">Uncharacterized protein</fullName>
    </submittedName>
</protein>
<keyword evidence="1" id="KW-1133">Transmembrane helix</keyword>
<dbReference type="Proteomes" id="UP000248584">
    <property type="component" value="Unassembled WGS sequence"/>
</dbReference>
<keyword evidence="1" id="KW-0812">Transmembrane</keyword>
<keyword evidence="3" id="KW-1185">Reference proteome</keyword>
<dbReference type="RefSeq" id="WP_041567044.1">
    <property type="nucleotide sequence ID" value="NZ_QKZR01000008.1"/>
</dbReference>
<organism evidence="2 3">
    <name type="scientific">Nonlabens dokdonensis</name>
    <dbReference type="NCBI Taxonomy" id="328515"/>
    <lineage>
        <taxon>Bacteria</taxon>
        <taxon>Pseudomonadati</taxon>
        <taxon>Bacteroidota</taxon>
        <taxon>Flavobacteriia</taxon>
        <taxon>Flavobacteriales</taxon>
        <taxon>Flavobacteriaceae</taxon>
        <taxon>Nonlabens</taxon>
    </lineage>
</organism>
<evidence type="ECO:0000313" key="3">
    <source>
        <dbReference type="Proteomes" id="UP000248584"/>
    </source>
</evidence>
<dbReference type="EMBL" id="QKZR01000008">
    <property type="protein sequence ID" value="PZX36861.1"/>
    <property type="molecule type" value="Genomic_DNA"/>
</dbReference>
<feature type="transmembrane region" description="Helical" evidence="1">
    <location>
        <begin position="83"/>
        <end position="103"/>
    </location>
</feature>
<feature type="transmembrane region" description="Helical" evidence="1">
    <location>
        <begin position="58"/>
        <end position="77"/>
    </location>
</feature>
<evidence type="ECO:0000313" key="2">
    <source>
        <dbReference type="EMBL" id="PZX36861.1"/>
    </source>
</evidence>
<proteinExistence type="predicted"/>